<keyword evidence="1" id="KW-1133">Transmembrane helix</keyword>
<name>X1P691_9ZZZZ</name>
<comment type="caution">
    <text evidence="2">The sequence shown here is derived from an EMBL/GenBank/DDBJ whole genome shotgun (WGS) entry which is preliminary data.</text>
</comment>
<reference evidence="2" key="1">
    <citation type="journal article" date="2014" name="Front. Microbiol.">
        <title>High frequency of phylogenetically diverse reductive dehalogenase-homologous genes in deep subseafloor sedimentary metagenomes.</title>
        <authorList>
            <person name="Kawai M."/>
            <person name="Futagami T."/>
            <person name="Toyoda A."/>
            <person name="Takaki Y."/>
            <person name="Nishi S."/>
            <person name="Hori S."/>
            <person name="Arai W."/>
            <person name="Tsubouchi T."/>
            <person name="Morono Y."/>
            <person name="Uchiyama I."/>
            <person name="Ito T."/>
            <person name="Fujiyama A."/>
            <person name="Inagaki F."/>
            <person name="Takami H."/>
        </authorList>
    </citation>
    <scope>NUCLEOTIDE SEQUENCE</scope>
    <source>
        <strain evidence="2">Expedition CK06-06</strain>
    </source>
</reference>
<keyword evidence="1" id="KW-0812">Transmembrane</keyword>
<evidence type="ECO:0008006" key="3">
    <source>
        <dbReference type="Google" id="ProtNLM"/>
    </source>
</evidence>
<keyword evidence="1" id="KW-0472">Membrane</keyword>
<dbReference type="Gene3D" id="3.40.50.2000">
    <property type="entry name" value="Glycogen Phosphorylase B"/>
    <property type="match status" value="1"/>
</dbReference>
<dbReference type="EMBL" id="BARV01028513">
    <property type="protein sequence ID" value="GAI34525.1"/>
    <property type="molecule type" value="Genomic_DNA"/>
</dbReference>
<feature type="transmembrane region" description="Helical" evidence="1">
    <location>
        <begin position="112"/>
        <end position="131"/>
    </location>
</feature>
<proteinExistence type="predicted"/>
<dbReference type="SUPFAM" id="SSF53756">
    <property type="entry name" value="UDP-Glycosyltransferase/glycogen phosphorylase"/>
    <property type="match status" value="1"/>
</dbReference>
<feature type="non-terminal residue" evidence="2">
    <location>
        <position position="1"/>
    </location>
</feature>
<protein>
    <recommendedName>
        <fullName evidence="3">Glycosyltransferase subfamily 4-like N-terminal domain-containing protein</fullName>
    </recommendedName>
</protein>
<feature type="transmembrane region" description="Helical" evidence="1">
    <location>
        <begin position="81"/>
        <end position="100"/>
    </location>
</feature>
<evidence type="ECO:0000313" key="2">
    <source>
        <dbReference type="EMBL" id="GAI34525.1"/>
    </source>
</evidence>
<accession>X1P691</accession>
<sequence length="197" mass="23694">FMGGAERLFLRWAQELVKLNYRVDVFTTNVWDNDFFHLREKRYIKQTKQTLGNIFISRFRIFHPPNKNNLLKLFSKLPIRYLKYIIGFPYIFLPGYYVYMSYLKLLPNKYDFVLAGVYPHYYLIYPALGYAKSKNIPLLCVPLLHFGEPNSKESFELFFNDRSRENFPIAFARYNCLLPYGNPVFLFYLLNPYWPVI</sequence>
<evidence type="ECO:0000256" key="1">
    <source>
        <dbReference type="SAM" id="Phobius"/>
    </source>
</evidence>
<organism evidence="2">
    <name type="scientific">marine sediment metagenome</name>
    <dbReference type="NCBI Taxonomy" id="412755"/>
    <lineage>
        <taxon>unclassified sequences</taxon>
        <taxon>metagenomes</taxon>
        <taxon>ecological metagenomes</taxon>
    </lineage>
</organism>
<gene>
    <name evidence="2" type="ORF">S06H3_45622</name>
</gene>
<dbReference type="AlphaFoldDB" id="X1P691"/>